<dbReference type="SUPFAM" id="SSF81321">
    <property type="entry name" value="Family A G protein-coupled receptor-like"/>
    <property type="match status" value="1"/>
</dbReference>
<name>A0AAD7ZLT0_DIPPU</name>
<reference evidence="2" key="1">
    <citation type="journal article" date="2023" name="IScience">
        <title>Live-bearing cockroach genome reveals convergent evolutionary mechanisms linked to viviparity in insects and beyond.</title>
        <authorList>
            <person name="Fouks B."/>
            <person name="Harrison M.C."/>
            <person name="Mikhailova A.A."/>
            <person name="Marchal E."/>
            <person name="English S."/>
            <person name="Carruthers M."/>
            <person name="Jennings E.C."/>
            <person name="Chiamaka E.L."/>
            <person name="Frigard R.A."/>
            <person name="Pippel M."/>
            <person name="Attardo G.M."/>
            <person name="Benoit J.B."/>
            <person name="Bornberg-Bauer E."/>
            <person name="Tobe S.S."/>
        </authorList>
    </citation>
    <scope>NUCLEOTIDE SEQUENCE</scope>
    <source>
        <strain evidence="2">Stay&amp;Tobe</strain>
    </source>
</reference>
<dbReference type="AlphaFoldDB" id="A0AAD7ZLT0"/>
<dbReference type="EMBL" id="JASPKZ010007692">
    <property type="protein sequence ID" value="KAJ9582995.1"/>
    <property type="molecule type" value="Genomic_DNA"/>
</dbReference>
<feature type="transmembrane region" description="Helical" evidence="1">
    <location>
        <begin position="240"/>
        <end position="259"/>
    </location>
</feature>
<keyword evidence="3" id="KW-1185">Reference proteome</keyword>
<feature type="transmembrane region" description="Helical" evidence="1">
    <location>
        <begin position="373"/>
        <end position="395"/>
    </location>
</feature>
<feature type="transmembrane region" description="Helical" evidence="1">
    <location>
        <begin position="209"/>
        <end position="231"/>
    </location>
</feature>
<comment type="caution">
    <text evidence="2">The sequence shown here is derived from an EMBL/GenBank/DDBJ whole genome shotgun (WGS) entry which is preliminary data.</text>
</comment>
<reference evidence="2" key="2">
    <citation type="submission" date="2023-05" db="EMBL/GenBank/DDBJ databases">
        <authorList>
            <person name="Fouks B."/>
        </authorList>
    </citation>
    <scope>NUCLEOTIDE SEQUENCE</scope>
    <source>
        <strain evidence="2">Stay&amp;Tobe</strain>
        <tissue evidence="2">Testes</tissue>
    </source>
</reference>
<protein>
    <recommendedName>
        <fullName evidence="4">G-protein coupled receptors family 1 profile domain-containing protein</fullName>
    </recommendedName>
</protein>
<organism evidence="2 3">
    <name type="scientific">Diploptera punctata</name>
    <name type="common">Pacific beetle cockroach</name>
    <dbReference type="NCBI Taxonomy" id="6984"/>
    <lineage>
        <taxon>Eukaryota</taxon>
        <taxon>Metazoa</taxon>
        <taxon>Ecdysozoa</taxon>
        <taxon>Arthropoda</taxon>
        <taxon>Hexapoda</taxon>
        <taxon>Insecta</taxon>
        <taxon>Pterygota</taxon>
        <taxon>Neoptera</taxon>
        <taxon>Polyneoptera</taxon>
        <taxon>Dictyoptera</taxon>
        <taxon>Blattodea</taxon>
        <taxon>Blaberoidea</taxon>
        <taxon>Blaberidae</taxon>
        <taxon>Diplopterinae</taxon>
        <taxon>Diploptera</taxon>
    </lineage>
</organism>
<proteinExistence type="predicted"/>
<dbReference type="Gene3D" id="1.20.1070.10">
    <property type="entry name" value="Rhodopsin 7-helix transmembrane proteins"/>
    <property type="match status" value="1"/>
</dbReference>
<keyword evidence="1" id="KW-1133">Transmembrane helix</keyword>
<evidence type="ECO:0000313" key="3">
    <source>
        <dbReference type="Proteomes" id="UP001233999"/>
    </source>
</evidence>
<sequence length="445" mass="50812">MLVLLTTCEIAIGCDLNILTSTCDVNLTHAEKDKLFNEARRTVQCLVNNAHHHKDEYIDQSDKRNAQKRNDLFKCLVREVQVHLNMNDESCPIVQLFSNATTTNSSDFDCILCFLAQFHEALTRDHLCKTSELYLVQLREVEYIRKSLNVTDSMINPWVNDFLKINNWGKFLKGSTESVGSYDAYIQHSVIFDSMVNDIYAKSGGIPGVVAVGTVFVLGLIWNCVLLKILVMHAETRNRILINLTVSNILNLVLNNFVVQLLGSSIYELYISLYLCLVFVGMNIYSMALYSIHGYFSMQSEGPLCDFYKLRGDKLLALLSGLIAFVAPIRLLLFEVSVRSGHIYMLMIYVFIPLACSVMFGHTKTRTSNISRGLTLVYALTYFPLFVVSISSFYTKSQDHFIEPLLLIYLNAFLNPISLYLTNGRFRYHFKRYLCCQSVEDLSYM</sequence>
<accession>A0AAD7ZLT0</accession>
<dbReference type="Proteomes" id="UP001233999">
    <property type="component" value="Unassembled WGS sequence"/>
</dbReference>
<feature type="transmembrane region" description="Helical" evidence="1">
    <location>
        <begin position="316"/>
        <end position="336"/>
    </location>
</feature>
<evidence type="ECO:0000313" key="2">
    <source>
        <dbReference type="EMBL" id="KAJ9582995.1"/>
    </source>
</evidence>
<feature type="transmembrane region" description="Helical" evidence="1">
    <location>
        <begin position="401"/>
        <end position="422"/>
    </location>
</feature>
<keyword evidence="1" id="KW-0472">Membrane</keyword>
<evidence type="ECO:0000256" key="1">
    <source>
        <dbReference type="SAM" id="Phobius"/>
    </source>
</evidence>
<gene>
    <name evidence="2" type="ORF">L9F63_022653</name>
</gene>
<feature type="transmembrane region" description="Helical" evidence="1">
    <location>
        <begin position="271"/>
        <end position="296"/>
    </location>
</feature>
<evidence type="ECO:0008006" key="4">
    <source>
        <dbReference type="Google" id="ProtNLM"/>
    </source>
</evidence>
<feature type="transmembrane region" description="Helical" evidence="1">
    <location>
        <begin position="342"/>
        <end position="361"/>
    </location>
</feature>
<keyword evidence="1" id="KW-0812">Transmembrane</keyword>